<feature type="coiled-coil region" evidence="4">
    <location>
        <begin position="836"/>
        <end position="905"/>
    </location>
</feature>
<comment type="similarity">
    <text evidence="1">Belongs to the SMC family. SMC5 subfamily.</text>
</comment>
<keyword evidence="3 4" id="KW-0175">Coiled coil</keyword>
<dbReference type="GO" id="GO:0051276">
    <property type="term" value="P:chromosome organization"/>
    <property type="evidence" value="ECO:0007669"/>
    <property type="project" value="UniProtKB-ARBA"/>
</dbReference>
<dbReference type="InterPro" id="IPR027417">
    <property type="entry name" value="P-loop_NTPase"/>
</dbReference>
<feature type="coiled-coil region" evidence="4">
    <location>
        <begin position="762"/>
        <end position="796"/>
    </location>
</feature>
<organism evidence="7 8">
    <name type="scientific">Elliptochloris bilobata</name>
    <dbReference type="NCBI Taxonomy" id="381761"/>
    <lineage>
        <taxon>Eukaryota</taxon>
        <taxon>Viridiplantae</taxon>
        <taxon>Chlorophyta</taxon>
        <taxon>core chlorophytes</taxon>
        <taxon>Trebouxiophyceae</taxon>
        <taxon>Trebouxiophyceae incertae sedis</taxon>
        <taxon>Elliptochloris clade</taxon>
        <taxon>Elliptochloris</taxon>
    </lineage>
</organism>
<dbReference type="GO" id="GO:0030915">
    <property type="term" value="C:Smc5-Smc6 complex"/>
    <property type="evidence" value="ECO:0007669"/>
    <property type="project" value="TreeGrafter"/>
</dbReference>
<dbReference type="EMBL" id="JALJOU010000071">
    <property type="protein sequence ID" value="KAK9825692.1"/>
    <property type="molecule type" value="Genomic_DNA"/>
</dbReference>
<dbReference type="SUPFAM" id="SSF52540">
    <property type="entry name" value="P-loop containing nucleoside triphosphate hydrolases"/>
    <property type="match status" value="1"/>
</dbReference>
<comment type="caution">
    <text evidence="7">The sequence shown here is derived from an EMBL/GenBank/DDBJ whole genome shotgun (WGS) entry which is preliminary data.</text>
</comment>
<evidence type="ECO:0000256" key="1">
    <source>
        <dbReference type="ARBA" id="ARBA00010171"/>
    </source>
</evidence>
<proteinExistence type="inferred from homology"/>
<dbReference type="InterPro" id="IPR003395">
    <property type="entry name" value="RecF/RecN/SMC_N"/>
</dbReference>
<dbReference type="GO" id="GO:0003697">
    <property type="term" value="F:single-stranded DNA binding"/>
    <property type="evidence" value="ECO:0007669"/>
    <property type="project" value="TreeGrafter"/>
</dbReference>
<feature type="domain" description="RecF/RecN/SMC N-terminal" evidence="6">
    <location>
        <begin position="33"/>
        <end position="1017"/>
    </location>
</feature>
<dbReference type="Proteomes" id="UP001445335">
    <property type="component" value="Unassembled WGS sequence"/>
</dbReference>
<feature type="coiled-coil region" evidence="4">
    <location>
        <begin position="205"/>
        <end position="239"/>
    </location>
</feature>
<evidence type="ECO:0000256" key="3">
    <source>
        <dbReference type="ARBA" id="ARBA00023054"/>
    </source>
</evidence>
<accession>A0AAW1QX68</accession>
<dbReference type="Gene3D" id="3.40.50.300">
    <property type="entry name" value="P-loop containing nucleotide triphosphate hydrolases"/>
    <property type="match status" value="2"/>
</dbReference>
<feature type="region of interest" description="Disordered" evidence="5">
    <location>
        <begin position="1"/>
        <end position="20"/>
    </location>
</feature>
<evidence type="ECO:0000256" key="2">
    <source>
        <dbReference type="ARBA" id="ARBA00018687"/>
    </source>
</evidence>
<reference evidence="7 8" key="1">
    <citation type="journal article" date="2024" name="Nat. Commun.">
        <title>Phylogenomics reveals the evolutionary origins of lichenization in chlorophyte algae.</title>
        <authorList>
            <person name="Puginier C."/>
            <person name="Libourel C."/>
            <person name="Otte J."/>
            <person name="Skaloud P."/>
            <person name="Haon M."/>
            <person name="Grisel S."/>
            <person name="Petersen M."/>
            <person name="Berrin J.G."/>
            <person name="Delaux P.M."/>
            <person name="Dal Grande F."/>
            <person name="Keller J."/>
        </authorList>
    </citation>
    <scope>NUCLEOTIDE SEQUENCE [LARGE SCALE GENOMIC DNA]</scope>
    <source>
        <strain evidence="7 8">SAG 245.80</strain>
    </source>
</reference>
<dbReference type="GO" id="GO:0000724">
    <property type="term" value="P:double-strand break repair via homologous recombination"/>
    <property type="evidence" value="ECO:0007669"/>
    <property type="project" value="TreeGrafter"/>
</dbReference>
<evidence type="ECO:0000256" key="4">
    <source>
        <dbReference type="SAM" id="Coils"/>
    </source>
</evidence>
<feature type="coiled-coil region" evidence="4">
    <location>
        <begin position="328"/>
        <end position="362"/>
    </location>
</feature>
<evidence type="ECO:0000313" key="8">
    <source>
        <dbReference type="Proteomes" id="UP001445335"/>
    </source>
</evidence>
<feature type="compositionally biased region" description="Basic and acidic residues" evidence="5">
    <location>
        <begin position="420"/>
        <end position="431"/>
    </location>
</feature>
<dbReference type="PANTHER" id="PTHR45916:SF1">
    <property type="entry name" value="STRUCTURAL MAINTENANCE OF CHROMOSOMES PROTEIN 5"/>
    <property type="match status" value="1"/>
</dbReference>
<protein>
    <recommendedName>
        <fullName evidence="2">Structural maintenance of chromosomes protein 5</fullName>
    </recommendedName>
</protein>
<evidence type="ECO:0000256" key="5">
    <source>
        <dbReference type="SAM" id="MobiDB-lite"/>
    </source>
</evidence>
<feature type="region of interest" description="Disordered" evidence="5">
    <location>
        <begin position="402"/>
        <end position="433"/>
    </location>
</feature>
<evidence type="ECO:0000259" key="6">
    <source>
        <dbReference type="Pfam" id="PF02463"/>
    </source>
</evidence>
<evidence type="ECO:0000313" key="7">
    <source>
        <dbReference type="EMBL" id="KAK9825692.1"/>
    </source>
</evidence>
<keyword evidence="8" id="KW-1185">Reference proteome</keyword>
<dbReference type="AlphaFoldDB" id="A0AAW1QX68"/>
<dbReference type="PANTHER" id="PTHR45916">
    <property type="entry name" value="STRUCTURAL MAINTENANCE OF CHROMOSOMES PROTEIN 5"/>
    <property type="match status" value="1"/>
</dbReference>
<sequence length="1079" mass="119533">MSTQKRREREGGADTDMLRPKRPRLEEFARGSIIKVRLHQFMTFVDVVIEPGPTLNVVLGPNGTGKSSLVCALCLGLGGNTRLLGRAEDPKEFIRHGAPEGWTEIMLSGGAGERPVRVYHRIMRNGDRVSEWKLNGVASTKVAVVAKMKQLNVQLDNLCQFLPQDKVASFAQLKPGELLIETERAIGDASLHQLHLDLIESRAELGSLERAVWAIEAELETLQRQKEALHRDVQRFQQRERLLEEVDLRKSKLLWLDVKRLKALAARAREMVKKNADELDKNARDLARQRGPYRAKENALTQARTGLNTKAASAKRLERAFSALFEKANDVAEAIETKQNELESLREQATQQAQQQRRAQEALAKVQADITALPAAASGASQGEAAAELQRLRDAERAAVAEKGECEGQRQELQQAMGPMEREQQSRHDQLQRMATARGQRLRVLEVKNSGIARLATWVEQNRHMFRGPVLGPLACEVTVADPEHAACLEQQCQWTVWVRFVTVHREDQDLLIDEARKLGHYKPITTNYTANPAAPIQHRAGTAATHARFGVTHTLDEVFEADPVVKHVLCDEGGVNNAYIGRADMDLEGLSANTGVQTVWHNRAQHRLVTSAYNPGVRSALVVPLRQSSILAAGGKAAGADERAALEGQIAEADQALAAMRGEYEALGEMLAAVKTRKDAATKAAGAFANRQRLEKQRRTKLDAALLKQQRELASLAARPDPMARQPALEAAVTRLQGEACAAVAAMVAGARDQFAGVRAKAVAEVTMRELEMQVEALKGQTRNLDIAVRQLRERQVQLNDIMAHDEQRYMTARTKAVEKTGEKKEWMPEFKATLASLVDDAAQLRTEADEREAEAEGIVCANEGVMEEYRTLTRRLADLTEALAAQTAELNQQRAALDEKKGRWLPELQRIVGVISADFARNLRRLHCAGEVRLAVPEGDDFERCAIEIWVKFRDEEDLQRLSSHRQSGGERSVSTILYLIAIQNVTVCPFRVVDEINQGMDQANERRVFTQLAQAACVAGTPQCFLLTPKLLPQLPFTPQCTVLQILNGPTLVDVPGKDFSKELLIGTRTVLAGAA</sequence>
<dbReference type="GO" id="GO:0005634">
    <property type="term" value="C:nucleus"/>
    <property type="evidence" value="ECO:0007669"/>
    <property type="project" value="TreeGrafter"/>
</dbReference>
<gene>
    <name evidence="7" type="ORF">WJX81_004799</name>
</gene>
<dbReference type="Pfam" id="PF02463">
    <property type="entry name" value="SMC_N"/>
    <property type="match status" value="1"/>
</dbReference>
<name>A0AAW1QX68_9CHLO</name>